<dbReference type="KEGG" id="apel:CA267_002400"/>
<dbReference type="Proteomes" id="UP000219285">
    <property type="component" value="Chromosome"/>
</dbReference>
<proteinExistence type="predicted"/>
<dbReference type="PRINTS" id="PR00608">
    <property type="entry name" value="CYTCHROMECII"/>
</dbReference>
<feature type="binding site" description="covalent" evidence="7">
    <location>
        <position position="149"/>
    </location>
    <ligand>
        <name>heme c</name>
        <dbReference type="ChEBI" id="CHEBI:61717"/>
    </ligand>
</feature>
<keyword evidence="1" id="KW-0813">Transport</keyword>
<dbReference type="PIRSF" id="PIRSF000027">
    <property type="entry name" value="Cytc_c_prime"/>
    <property type="match status" value="1"/>
</dbReference>
<dbReference type="OrthoDB" id="5520910at2"/>
<dbReference type="InterPro" id="IPR002321">
    <property type="entry name" value="Cyt_c_II"/>
</dbReference>
<dbReference type="GO" id="GO:0042597">
    <property type="term" value="C:periplasmic space"/>
    <property type="evidence" value="ECO:0007669"/>
    <property type="project" value="InterPro"/>
</dbReference>
<accession>A0A6M4MC46</accession>
<keyword evidence="5 6" id="KW-0408">Iron</keyword>
<sequence length="158" mass="17184">MKYMLKSAVVAVSLLSSLAMGNAIAEEASSQKHAEAMVTYRQSLFQLLKSNMGPLGGMAKGALPYDTEVMKTNGMRLEQLAAMMSDYVQVDTRKFDVETEAKPVIWEKYSAFEDKIEGLKTASVNLQKVAGEGDESAYRAAIGKVGAACKACHDDFKE</sequence>
<evidence type="ECO:0000256" key="7">
    <source>
        <dbReference type="PIRSR" id="PIRSR000027-2"/>
    </source>
</evidence>
<dbReference type="Pfam" id="PF01322">
    <property type="entry name" value="Cytochrom_C_2"/>
    <property type="match status" value="1"/>
</dbReference>
<keyword evidence="4" id="KW-0249">Electron transport</keyword>
<keyword evidence="8" id="KW-0732">Signal</keyword>
<feature type="signal peptide" evidence="8">
    <location>
        <begin position="1"/>
        <end position="25"/>
    </location>
</feature>
<keyword evidence="2 7" id="KW-0349">Heme</keyword>
<dbReference type="GO" id="GO:0009055">
    <property type="term" value="F:electron transfer activity"/>
    <property type="evidence" value="ECO:0007669"/>
    <property type="project" value="InterPro"/>
</dbReference>
<reference evidence="9 10" key="2">
    <citation type="submission" date="2020-04" db="EMBL/GenBank/DDBJ databases">
        <title>Complete genome sequence of Alteromonas pelagimontana 5.12T.</title>
        <authorList>
            <person name="Sinha R.K."/>
            <person name="Krishnan K.P."/>
            <person name="Kurian J.P."/>
        </authorList>
    </citation>
    <scope>NUCLEOTIDE SEQUENCE [LARGE SCALE GENOMIC DNA]</scope>
    <source>
        <strain evidence="9 10">5.12</strain>
    </source>
</reference>
<dbReference type="InterPro" id="IPR012127">
    <property type="entry name" value="Cyt_c_prime"/>
</dbReference>
<dbReference type="SUPFAM" id="SSF47175">
    <property type="entry name" value="Cytochromes"/>
    <property type="match status" value="1"/>
</dbReference>
<keyword evidence="3 6" id="KW-0479">Metal-binding</keyword>
<dbReference type="RefSeq" id="WP_075608961.1">
    <property type="nucleotide sequence ID" value="NZ_CP052766.1"/>
</dbReference>
<dbReference type="InterPro" id="IPR010980">
    <property type="entry name" value="Cyt_c/b562"/>
</dbReference>
<dbReference type="GO" id="GO:0005506">
    <property type="term" value="F:iron ion binding"/>
    <property type="evidence" value="ECO:0007669"/>
    <property type="project" value="InterPro"/>
</dbReference>
<dbReference type="GO" id="GO:0020037">
    <property type="term" value="F:heme binding"/>
    <property type="evidence" value="ECO:0007669"/>
    <property type="project" value="InterPro"/>
</dbReference>
<evidence type="ECO:0000256" key="3">
    <source>
        <dbReference type="ARBA" id="ARBA00022723"/>
    </source>
</evidence>
<organism evidence="9 10">
    <name type="scientific">Alteromonas pelagimontana</name>
    <dbReference type="NCBI Taxonomy" id="1858656"/>
    <lineage>
        <taxon>Bacteria</taxon>
        <taxon>Pseudomonadati</taxon>
        <taxon>Pseudomonadota</taxon>
        <taxon>Gammaproteobacteria</taxon>
        <taxon>Alteromonadales</taxon>
        <taxon>Alteromonadaceae</taxon>
        <taxon>Alteromonas/Salinimonas group</taxon>
        <taxon>Alteromonas</taxon>
    </lineage>
</organism>
<dbReference type="AlphaFoldDB" id="A0A6M4MC46"/>
<dbReference type="GO" id="GO:0022900">
    <property type="term" value="P:electron transport chain"/>
    <property type="evidence" value="ECO:0007669"/>
    <property type="project" value="InterPro"/>
</dbReference>
<evidence type="ECO:0000256" key="1">
    <source>
        <dbReference type="ARBA" id="ARBA00022448"/>
    </source>
</evidence>
<protein>
    <submittedName>
        <fullName evidence="9">Cytochrome c</fullName>
    </submittedName>
</protein>
<evidence type="ECO:0000256" key="8">
    <source>
        <dbReference type="SAM" id="SignalP"/>
    </source>
</evidence>
<feature type="binding site" description="covalent" evidence="7">
    <location>
        <position position="152"/>
    </location>
    <ligand>
        <name>heme c</name>
        <dbReference type="ChEBI" id="CHEBI:61717"/>
    </ligand>
</feature>
<evidence type="ECO:0000313" key="10">
    <source>
        <dbReference type="Proteomes" id="UP000219285"/>
    </source>
</evidence>
<evidence type="ECO:0000256" key="4">
    <source>
        <dbReference type="ARBA" id="ARBA00022982"/>
    </source>
</evidence>
<name>A0A6M4MC46_9ALTE</name>
<keyword evidence="10" id="KW-1185">Reference proteome</keyword>
<evidence type="ECO:0000256" key="6">
    <source>
        <dbReference type="PIRSR" id="PIRSR000027-1"/>
    </source>
</evidence>
<evidence type="ECO:0000313" key="9">
    <source>
        <dbReference type="EMBL" id="QJR79726.1"/>
    </source>
</evidence>
<dbReference type="PROSITE" id="PS51009">
    <property type="entry name" value="CYTCII"/>
    <property type="match status" value="1"/>
</dbReference>
<evidence type="ECO:0000256" key="5">
    <source>
        <dbReference type="ARBA" id="ARBA00023004"/>
    </source>
</evidence>
<gene>
    <name evidence="9" type="ORF">CA267_002400</name>
</gene>
<reference evidence="10" key="1">
    <citation type="submission" date="2014-12" db="EMBL/GenBank/DDBJ databases">
        <title>Complete genome sequence of a multi-drug resistant Klebsiella pneumoniae.</title>
        <authorList>
            <person name="Hua X."/>
            <person name="Chen Q."/>
            <person name="Li X."/>
            <person name="Feng Y."/>
            <person name="Ruan Z."/>
            <person name="Yu Y."/>
        </authorList>
    </citation>
    <scope>NUCLEOTIDE SEQUENCE [LARGE SCALE GENOMIC DNA]</scope>
    <source>
        <strain evidence="10">5.12</strain>
    </source>
</reference>
<feature type="chain" id="PRO_5028829146" evidence="8">
    <location>
        <begin position="26"/>
        <end position="158"/>
    </location>
</feature>
<comment type="PTM">
    <text evidence="7">Binds 1 heme group per subunit.</text>
</comment>
<dbReference type="Gene3D" id="1.20.120.10">
    <property type="entry name" value="Cytochrome c/b562"/>
    <property type="match status" value="1"/>
</dbReference>
<dbReference type="EMBL" id="CP052766">
    <property type="protein sequence ID" value="QJR79726.1"/>
    <property type="molecule type" value="Genomic_DNA"/>
</dbReference>
<evidence type="ECO:0000256" key="2">
    <source>
        <dbReference type="ARBA" id="ARBA00022617"/>
    </source>
</evidence>
<feature type="binding site" description="axial binding residue" evidence="6">
    <location>
        <position position="153"/>
    </location>
    <ligand>
        <name>heme c</name>
        <dbReference type="ChEBI" id="CHEBI:61717"/>
    </ligand>
    <ligandPart>
        <name>Fe</name>
        <dbReference type="ChEBI" id="CHEBI:18248"/>
    </ligandPart>
</feature>
<dbReference type="InterPro" id="IPR015984">
    <property type="entry name" value="Cyt_c_prime_subgr"/>
</dbReference>